<gene>
    <name evidence="13" type="ORF">DVH29_04325</name>
</gene>
<dbReference type="InterPro" id="IPR011782">
    <property type="entry name" value="Pept_S1C_Do"/>
</dbReference>
<dbReference type="Pfam" id="PF13180">
    <property type="entry name" value="PDZ_2"/>
    <property type="match status" value="1"/>
</dbReference>
<evidence type="ECO:0000256" key="5">
    <source>
        <dbReference type="ARBA" id="ARBA00022737"/>
    </source>
</evidence>
<reference evidence="14" key="1">
    <citation type="submission" date="2018-07" db="EMBL/GenBank/DDBJ databases">
        <authorList>
            <person name="Liu B.-T."/>
            <person name="Du Z."/>
        </authorList>
    </citation>
    <scope>NUCLEOTIDE SEQUENCE [LARGE SCALE GENOMIC DNA]</scope>
    <source>
        <strain evidence="14">XYN52</strain>
    </source>
</reference>
<dbReference type="AlphaFoldDB" id="A0A369W607"/>
<dbReference type="OrthoDB" id="7358927at2"/>
<dbReference type="NCBIfam" id="TIGR02037">
    <property type="entry name" value="degP_htrA_DO"/>
    <property type="match status" value="1"/>
</dbReference>
<keyword evidence="8" id="KW-0720">Serine protease</keyword>
<feature type="chain" id="PRO_5039674940" evidence="11">
    <location>
        <begin position="21"/>
        <end position="463"/>
    </location>
</feature>
<comment type="subcellular location">
    <subcellularLocation>
        <location evidence="1">Periplasm</location>
    </subcellularLocation>
</comment>
<feature type="signal peptide" evidence="11">
    <location>
        <begin position="1"/>
        <end position="20"/>
    </location>
</feature>
<evidence type="ECO:0000256" key="9">
    <source>
        <dbReference type="PIRSR" id="PIRSR611782-1"/>
    </source>
</evidence>
<dbReference type="SMART" id="SM00228">
    <property type="entry name" value="PDZ"/>
    <property type="match status" value="2"/>
</dbReference>
<dbReference type="Gene3D" id="2.30.42.10">
    <property type="match status" value="2"/>
</dbReference>
<dbReference type="Gene3D" id="2.40.10.120">
    <property type="match status" value="1"/>
</dbReference>
<dbReference type="CDD" id="cd10839">
    <property type="entry name" value="cpPDZ1_DegP-like"/>
    <property type="match status" value="1"/>
</dbReference>
<feature type="active site" description="Charge relay system" evidence="9">
    <location>
        <position position="211"/>
    </location>
</feature>
<feature type="active site" description="Charge relay system" evidence="9">
    <location>
        <position position="105"/>
    </location>
</feature>
<keyword evidence="5" id="KW-0677">Repeat</keyword>
<feature type="binding site" evidence="10">
    <location>
        <begin position="209"/>
        <end position="211"/>
    </location>
    <ligand>
        <name>substrate</name>
    </ligand>
</feature>
<dbReference type="GO" id="GO:0004252">
    <property type="term" value="F:serine-type endopeptidase activity"/>
    <property type="evidence" value="ECO:0007669"/>
    <property type="project" value="InterPro"/>
</dbReference>
<evidence type="ECO:0000313" key="13">
    <source>
        <dbReference type="EMBL" id="RDE09773.1"/>
    </source>
</evidence>
<evidence type="ECO:0000256" key="4">
    <source>
        <dbReference type="ARBA" id="ARBA00022729"/>
    </source>
</evidence>
<dbReference type="SUPFAM" id="SSF50156">
    <property type="entry name" value="PDZ domain-like"/>
    <property type="match status" value="2"/>
</dbReference>
<protein>
    <submittedName>
        <fullName evidence="13">Do family serine endopeptidase</fullName>
    </submittedName>
</protein>
<dbReference type="GO" id="GO:0042597">
    <property type="term" value="C:periplasmic space"/>
    <property type="evidence" value="ECO:0007669"/>
    <property type="project" value="UniProtKB-SubCell"/>
</dbReference>
<dbReference type="PRINTS" id="PR00834">
    <property type="entry name" value="PROTEASES2C"/>
</dbReference>
<organism evidence="13 14">
    <name type="scientific">Pelagibacterium lacus</name>
    <dbReference type="NCBI Taxonomy" id="2282655"/>
    <lineage>
        <taxon>Bacteria</taxon>
        <taxon>Pseudomonadati</taxon>
        <taxon>Pseudomonadota</taxon>
        <taxon>Alphaproteobacteria</taxon>
        <taxon>Hyphomicrobiales</taxon>
        <taxon>Devosiaceae</taxon>
        <taxon>Pelagibacterium</taxon>
    </lineage>
</organism>
<evidence type="ECO:0000313" key="14">
    <source>
        <dbReference type="Proteomes" id="UP000253759"/>
    </source>
</evidence>
<evidence type="ECO:0000256" key="2">
    <source>
        <dbReference type="ARBA" id="ARBA00010541"/>
    </source>
</evidence>
<keyword evidence="3" id="KW-0645">Protease</keyword>
<dbReference type="InterPro" id="IPR009003">
    <property type="entry name" value="Peptidase_S1_PA"/>
</dbReference>
<feature type="binding site" evidence="10">
    <location>
        <position position="135"/>
    </location>
    <ligand>
        <name>substrate</name>
    </ligand>
</feature>
<dbReference type="PANTHER" id="PTHR22939:SF129">
    <property type="entry name" value="SERINE PROTEASE HTRA2, MITOCHONDRIAL"/>
    <property type="match status" value="1"/>
</dbReference>
<proteinExistence type="inferred from homology"/>
<feature type="active site" description="Charge relay system" evidence="9">
    <location>
        <position position="135"/>
    </location>
</feature>
<dbReference type="SUPFAM" id="SSF50494">
    <property type="entry name" value="Trypsin-like serine proteases"/>
    <property type="match status" value="1"/>
</dbReference>
<keyword evidence="4 11" id="KW-0732">Signal</keyword>
<comment type="caution">
    <text evidence="13">The sequence shown here is derived from an EMBL/GenBank/DDBJ whole genome shotgun (WGS) entry which is preliminary data.</text>
</comment>
<evidence type="ECO:0000256" key="10">
    <source>
        <dbReference type="PIRSR" id="PIRSR611782-2"/>
    </source>
</evidence>
<dbReference type="InterPro" id="IPR001940">
    <property type="entry name" value="Peptidase_S1C"/>
</dbReference>
<dbReference type="Pfam" id="PF17820">
    <property type="entry name" value="PDZ_6"/>
    <property type="match status" value="1"/>
</dbReference>
<keyword evidence="14" id="KW-1185">Reference proteome</keyword>
<evidence type="ECO:0000256" key="11">
    <source>
        <dbReference type="SAM" id="SignalP"/>
    </source>
</evidence>
<feature type="domain" description="PDZ" evidence="12">
    <location>
        <begin position="392"/>
        <end position="432"/>
    </location>
</feature>
<dbReference type="RefSeq" id="WP_114644936.1">
    <property type="nucleotide sequence ID" value="NZ_QQNH01000004.1"/>
</dbReference>
<dbReference type="EMBL" id="QQNH01000004">
    <property type="protein sequence ID" value="RDE09773.1"/>
    <property type="molecule type" value="Genomic_DNA"/>
</dbReference>
<evidence type="ECO:0000256" key="8">
    <source>
        <dbReference type="ARBA" id="ARBA00022825"/>
    </source>
</evidence>
<sequence>MFRPMIFAVALALLPLAAHGQAERQVPQSTGQIQLSYAPVVAEVAPAVVNVYATRVEQGRTLTGDPFFDRFFGTSPFFQQRPQTSQSLGSGVIVAEDGMILTNNHVVAGATDIRVVTNDGREYPVRLVLADSASDLAVLAIENADRVFPTVAFADSDQLAVGDLVLAIGNPFGVGQSVSSGIVSALARTGMGITDYQFFIQTDAAINPGNSGGALVDMNGDLVGINTAIFTRSGGSQGIGFAIPSNMARVIATAGAAGGEIVRPWFGAQMQMLDADLADSLGLDTPRGALITEVAPDGPAARAGLDSGDVVTAIDGVAVQDPEALNYRIATKPVGETAALTVWRNGSEMTVDIGLAAPPSTSDREVAISGNTRFAGATAAALSPALAQRLGLGFSTQGIAIVTVEPGSPAQRLGLQAGDIILALNGMEIRDIETFQSLAAQRPRAWEIVIQRGGRMIRSIVGG</sequence>
<dbReference type="PROSITE" id="PS50106">
    <property type="entry name" value="PDZ"/>
    <property type="match status" value="2"/>
</dbReference>
<dbReference type="GO" id="GO:0006508">
    <property type="term" value="P:proteolysis"/>
    <property type="evidence" value="ECO:0007669"/>
    <property type="project" value="UniProtKB-KW"/>
</dbReference>
<evidence type="ECO:0000256" key="7">
    <source>
        <dbReference type="ARBA" id="ARBA00022801"/>
    </source>
</evidence>
<name>A0A369W607_9HYPH</name>
<accession>A0A369W607</accession>
<dbReference type="Proteomes" id="UP000253759">
    <property type="component" value="Unassembled WGS sequence"/>
</dbReference>
<dbReference type="InterPro" id="IPR036034">
    <property type="entry name" value="PDZ_sf"/>
</dbReference>
<evidence type="ECO:0000256" key="3">
    <source>
        <dbReference type="ARBA" id="ARBA00022670"/>
    </source>
</evidence>
<feature type="domain" description="PDZ" evidence="12">
    <location>
        <begin position="269"/>
        <end position="346"/>
    </location>
</feature>
<dbReference type="InterPro" id="IPR041489">
    <property type="entry name" value="PDZ_6"/>
</dbReference>
<dbReference type="PANTHER" id="PTHR22939">
    <property type="entry name" value="SERINE PROTEASE FAMILY S1C HTRA-RELATED"/>
    <property type="match status" value="1"/>
</dbReference>
<feature type="binding site" evidence="10">
    <location>
        <position position="105"/>
    </location>
    <ligand>
        <name>substrate</name>
    </ligand>
</feature>
<evidence type="ECO:0000259" key="12">
    <source>
        <dbReference type="PROSITE" id="PS50106"/>
    </source>
</evidence>
<comment type="similarity">
    <text evidence="2">Belongs to the peptidase S1C family.</text>
</comment>
<dbReference type="Pfam" id="PF13365">
    <property type="entry name" value="Trypsin_2"/>
    <property type="match status" value="1"/>
</dbReference>
<keyword evidence="6" id="KW-0574">Periplasm</keyword>
<dbReference type="InterPro" id="IPR001478">
    <property type="entry name" value="PDZ"/>
</dbReference>
<evidence type="ECO:0000256" key="1">
    <source>
        <dbReference type="ARBA" id="ARBA00004418"/>
    </source>
</evidence>
<evidence type="ECO:0000256" key="6">
    <source>
        <dbReference type="ARBA" id="ARBA00022764"/>
    </source>
</evidence>
<keyword evidence="7" id="KW-0378">Hydrolase</keyword>